<dbReference type="GO" id="GO:0016279">
    <property type="term" value="F:protein-lysine N-methyltransferase activity"/>
    <property type="evidence" value="ECO:0007669"/>
    <property type="project" value="InterPro"/>
</dbReference>
<dbReference type="RefSeq" id="WP_177167704.1">
    <property type="nucleotide sequence ID" value="NZ_FOCP01000008.1"/>
</dbReference>
<evidence type="ECO:0000256" key="4">
    <source>
        <dbReference type="SAM" id="Phobius"/>
    </source>
</evidence>
<dbReference type="PANTHER" id="PTHR13610:SF9">
    <property type="entry name" value="FI06469P"/>
    <property type="match status" value="1"/>
</dbReference>
<protein>
    <recommendedName>
        <fullName evidence="7">Methyltransferase domain-containing protein</fullName>
    </recommendedName>
</protein>
<gene>
    <name evidence="5" type="ORF">SAMN05216325_10820</name>
</gene>
<evidence type="ECO:0008006" key="7">
    <source>
        <dbReference type="Google" id="ProtNLM"/>
    </source>
</evidence>
<evidence type="ECO:0000256" key="2">
    <source>
        <dbReference type="ARBA" id="ARBA00022679"/>
    </source>
</evidence>
<keyword evidence="3" id="KW-0949">S-adenosyl-L-methionine</keyword>
<dbReference type="PANTHER" id="PTHR13610">
    <property type="entry name" value="METHYLTRANSFERASE DOMAIN-CONTAINING PROTEIN"/>
    <property type="match status" value="1"/>
</dbReference>
<keyword evidence="2" id="KW-0808">Transferase</keyword>
<dbReference type="InterPro" id="IPR029063">
    <property type="entry name" value="SAM-dependent_MTases_sf"/>
</dbReference>
<organism evidence="5 6">
    <name type="scientific">Nitrosomonas marina</name>
    <dbReference type="NCBI Taxonomy" id="917"/>
    <lineage>
        <taxon>Bacteria</taxon>
        <taxon>Pseudomonadati</taxon>
        <taxon>Pseudomonadota</taxon>
        <taxon>Betaproteobacteria</taxon>
        <taxon>Nitrosomonadales</taxon>
        <taxon>Nitrosomonadaceae</taxon>
        <taxon>Nitrosomonas</taxon>
    </lineage>
</organism>
<feature type="transmembrane region" description="Helical" evidence="4">
    <location>
        <begin position="38"/>
        <end position="56"/>
    </location>
</feature>
<reference evidence="5 6" key="1">
    <citation type="submission" date="2016-10" db="EMBL/GenBank/DDBJ databases">
        <authorList>
            <person name="de Groot N.N."/>
        </authorList>
    </citation>
    <scope>NUCLEOTIDE SEQUENCE [LARGE SCALE GENOMIC DNA]</scope>
    <source>
        <strain evidence="5 6">Nm22</strain>
    </source>
</reference>
<name>A0A1H8DWV0_9PROT</name>
<feature type="transmembrane region" description="Helical" evidence="4">
    <location>
        <begin position="68"/>
        <end position="97"/>
    </location>
</feature>
<keyword evidence="4" id="KW-1133">Transmembrane helix</keyword>
<dbReference type="SUPFAM" id="SSF53335">
    <property type="entry name" value="S-adenosyl-L-methionine-dependent methyltransferases"/>
    <property type="match status" value="1"/>
</dbReference>
<evidence type="ECO:0000313" key="5">
    <source>
        <dbReference type="EMBL" id="SEN11732.1"/>
    </source>
</evidence>
<dbReference type="CDD" id="cd02440">
    <property type="entry name" value="AdoMet_MTases"/>
    <property type="match status" value="1"/>
</dbReference>
<dbReference type="InterPro" id="IPR026170">
    <property type="entry name" value="FAM173A/B"/>
</dbReference>
<evidence type="ECO:0000256" key="3">
    <source>
        <dbReference type="ARBA" id="ARBA00022691"/>
    </source>
</evidence>
<accession>A0A1H8DWV0</accession>
<dbReference type="GO" id="GO:0032259">
    <property type="term" value="P:methylation"/>
    <property type="evidence" value="ECO:0007669"/>
    <property type="project" value="UniProtKB-KW"/>
</dbReference>
<keyword evidence="4" id="KW-0812">Transmembrane</keyword>
<dbReference type="STRING" id="917.SAMN05216326_103130"/>
<evidence type="ECO:0000256" key="1">
    <source>
        <dbReference type="ARBA" id="ARBA00022603"/>
    </source>
</evidence>
<dbReference type="AlphaFoldDB" id="A0A1H8DWV0"/>
<dbReference type="Proteomes" id="UP000199459">
    <property type="component" value="Unassembled WGS sequence"/>
</dbReference>
<proteinExistence type="predicted"/>
<keyword evidence="1" id="KW-0489">Methyltransferase</keyword>
<evidence type="ECO:0000313" key="6">
    <source>
        <dbReference type="Proteomes" id="UP000199459"/>
    </source>
</evidence>
<keyword evidence="4" id="KW-0472">Membrane</keyword>
<dbReference type="Gene3D" id="3.40.50.150">
    <property type="entry name" value="Vaccinia Virus protein VP39"/>
    <property type="match status" value="1"/>
</dbReference>
<sequence>MQTAIKTRRNPVLMAAWSQLTALTFTVVLVAVSPPLTVFEWAVLQGIMAAFINYILKADVWWIPIQLCFLPAIVATLALGVSPLWFGLGFCVLLLIYGRTDQTQVPLYLSSQAVTQALSTYLPQTKHFSLIDLGCGCGGLLSSLSKTRPNGVFHGIEAAPLPCFIGKVKSLRSQSNCSIQWGDLWKQDLSRYDIVYAYLSPAPMKMLWEKICREMRPGSIFISNTFVIPGVSPDSCIELNDFTGSTLYIWRIFPGHNTASDKSPDPVTSSKN</sequence>
<dbReference type="EMBL" id="FOCP01000008">
    <property type="protein sequence ID" value="SEN11732.1"/>
    <property type="molecule type" value="Genomic_DNA"/>
</dbReference>
<feature type="transmembrane region" description="Helical" evidence="4">
    <location>
        <begin position="12"/>
        <end position="32"/>
    </location>
</feature>